<name>A0ABD1LCW6_9FABA</name>
<gene>
    <name evidence="5" type="ORF">Fmac_030348</name>
</gene>
<dbReference type="InterPro" id="IPR000719">
    <property type="entry name" value="Prot_kinase_dom"/>
</dbReference>
<accession>A0ABD1LCW6</accession>
<keyword evidence="1" id="KW-0723">Serine/threonine-protein kinase</keyword>
<dbReference type="PANTHER" id="PTHR47989">
    <property type="entry name" value="OS01G0750732 PROTEIN"/>
    <property type="match status" value="1"/>
</dbReference>
<evidence type="ECO:0000313" key="5">
    <source>
        <dbReference type="EMBL" id="KAL2321379.1"/>
    </source>
</evidence>
<dbReference type="SUPFAM" id="SSF56112">
    <property type="entry name" value="Protein kinase-like (PK-like)"/>
    <property type="match status" value="1"/>
</dbReference>
<dbReference type="FunFam" id="1.10.510.10:FF:000095">
    <property type="entry name" value="protein STRUBBELIG-RECEPTOR FAMILY 8"/>
    <property type="match status" value="1"/>
</dbReference>
<dbReference type="SMART" id="SM00219">
    <property type="entry name" value="TyrKc"/>
    <property type="match status" value="1"/>
</dbReference>
<keyword evidence="1" id="KW-0808">Transferase</keyword>
<dbReference type="Gene3D" id="3.30.200.20">
    <property type="entry name" value="Phosphorylase Kinase, domain 1"/>
    <property type="match status" value="1"/>
</dbReference>
<evidence type="ECO:0000313" key="6">
    <source>
        <dbReference type="Proteomes" id="UP001603857"/>
    </source>
</evidence>
<evidence type="ECO:0000256" key="1">
    <source>
        <dbReference type="ARBA" id="ARBA00022527"/>
    </source>
</evidence>
<dbReference type="EMBL" id="JBGMDY010000010">
    <property type="protein sequence ID" value="KAL2321379.1"/>
    <property type="molecule type" value="Genomic_DNA"/>
</dbReference>
<keyword evidence="3" id="KW-0067">ATP-binding</keyword>
<evidence type="ECO:0000256" key="3">
    <source>
        <dbReference type="ARBA" id="ARBA00022840"/>
    </source>
</evidence>
<evidence type="ECO:0000256" key="2">
    <source>
        <dbReference type="ARBA" id="ARBA00022741"/>
    </source>
</evidence>
<dbReference type="PANTHER" id="PTHR47989:SF8">
    <property type="entry name" value="INACTIVE PROTEIN KINASE SELMODRAFT_444075-LIKE"/>
    <property type="match status" value="1"/>
</dbReference>
<keyword evidence="2" id="KW-0547">Nucleotide-binding</keyword>
<evidence type="ECO:0000259" key="4">
    <source>
        <dbReference type="PROSITE" id="PS50011"/>
    </source>
</evidence>
<dbReference type="GO" id="GO:0004674">
    <property type="term" value="F:protein serine/threonine kinase activity"/>
    <property type="evidence" value="ECO:0007669"/>
    <property type="project" value="UniProtKB-KW"/>
</dbReference>
<dbReference type="Proteomes" id="UP001603857">
    <property type="component" value="Unassembled WGS sequence"/>
</dbReference>
<feature type="domain" description="Protein kinase" evidence="4">
    <location>
        <begin position="355"/>
        <end position="621"/>
    </location>
</feature>
<dbReference type="PROSITE" id="PS00109">
    <property type="entry name" value="PROTEIN_KINASE_TYR"/>
    <property type="match status" value="1"/>
</dbReference>
<proteinExistence type="predicted"/>
<dbReference type="GO" id="GO:0005524">
    <property type="term" value="F:ATP binding"/>
    <property type="evidence" value="ECO:0007669"/>
    <property type="project" value="UniProtKB-KW"/>
</dbReference>
<dbReference type="InterPro" id="IPR011009">
    <property type="entry name" value="Kinase-like_dom_sf"/>
</dbReference>
<dbReference type="Pfam" id="PF07714">
    <property type="entry name" value="PK_Tyr_Ser-Thr"/>
    <property type="match status" value="1"/>
</dbReference>
<dbReference type="FunFam" id="3.30.200.20:FF:000162">
    <property type="entry name" value="Adenine nucleotide alpha hydrolase-like domain kinase"/>
    <property type="match status" value="1"/>
</dbReference>
<dbReference type="AlphaFoldDB" id="A0ABD1LCW6"/>
<sequence>MKKKDCDRKKGRLSVSGKVVVVAVEATKKVSKGALVWALTNVAQPGDCIRLLGVIPCMYSNSDKRIRSLSRLATDCITSKWRSHLGTVSDQRQVCVNSCSQMVLQLHEFYDPEKIKIRIKIISGSLCGAVAAESKRAQSSWVILDKKLKNETKYCMEELSCCVVIMERSRPKVLRLNLISSRNMKQNEFSRNIKENSKNADTIRGHVTPASSLNQGSNMTESIVGQRSFPFSQKELKNLDEGESNSESDIILSLSSTSSYFQPWISNNICVDDEALVPPGEALVQKLDHDAILGVLNCKLGLNLRKSVRETISLVPNATTATPPLCSICQHKAPLFGNPPRWFTFSELQLATDGFSQPNFLAEDEFGTIHRGVLPGEQVVAIKRYKLGGTRGDEEFGSEIEVLSCTQHRNVVMLIGFCVEDESKLLVYEYVCNVSLYFHLHGQNQNVLNWSAHQKIALGAGRGLRYLHEECRPGCIVHRDIRPSNILLTHDFEALVGNFGLAKWHRNGEMDTRVQGKIGYLAPEYTQSGQITKEVDVFSFGVLLLELVTGLKALDESRPKGQQCLHEWARPLLEGHEIHELIDQSIRNCDTDQEVHGMLQCSSLCIQQDPHLRPRMSQVRV</sequence>
<dbReference type="InterPro" id="IPR008266">
    <property type="entry name" value="Tyr_kinase_AS"/>
</dbReference>
<keyword evidence="6" id="KW-1185">Reference proteome</keyword>
<dbReference type="PROSITE" id="PS50011">
    <property type="entry name" value="PROTEIN_KINASE_DOM"/>
    <property type="match status" value="1"/>
</dbReference>
<dbReference type="InterPro" id="IPR020635">
    <property type="entry name" value="Tyr_kinase_cat_dom"/>
</dbReference>
<keyword evidence="1" id="KW-0418">Kinase</keyword>
<comment type="caution">
    <text evidence="5">The sequence shown here is derived from an EMBL/GenBank/DDBJ whole genome shotgun (WGS) entry which is preliminary data.</text>
</comment>
<dbReference type="Gene3D" id="1.10.510.10">
    <property type="entry name" value="Transferase(Phosphotransferase) domain 1"/>
    <property type="match status" value="1"/>
</dbReference>
<dbReference type="InterPro" id="IPR001245">
    <property type="entry name" value="Ser-Thr/Tyr_kinase_cat_dom"/>
</dbReference>
<reference evidence="5 6" key="1">
    <citation type="submission" date="2024-08" db="EMBL/GenBank/DDBJ databases">
        <title>Insights into the chromosomal genome structure of Flemingia macrophylla.</title>
        <authorList>
            <person name="Ding Y."/>
            <person name="Zhao Y."/>
            <person name="Bi W."/>
            <person name="Wu M."/>
            <person name="Zhao G."/>
            <person name="Gong Y."/>
            <person name="Li W."/>
            <person name="Zhang P."/>
        </authorList>
    </citation>
    <scope>NUCLEOTIDE SEQUENCE [LARGE SCALE GENOMIC DNA]</scope>
    <source>
        <strain evidence="5">DYQJB</strain>
        <tissue evidence="5">Leaf</tissue>
    </source>
</reference>
<organism evidence="5 6">
    <name type="scientific">Flemingia macrophylla</name>
    <dbReference type="NCBI Taxonomy" id="520843"/>
    <lineage>
        <taxon>Eukaryota</taxon>
        <taxon>Viridiplantae</taxon>
        <taxon>Streptophyta</taxon>
        <taxon>Embryophyta</taxon>
        <taxon>Tracheophyta</taxon>
        <taxon>Spermatophyta</taxon>
        <taxon>Magnoliopsida</taxon>
        <taxon>eudicotyledons</taxon>
        <taxon>Gunneridae</taxon>
        <taxon>Pentapetalae</taxon>
        <taxon>rosids</taxon>
        <taxon>fabids</taxon>
        <taxon>Fabales</taxon>
        <taxon>Fabaceae</taxon>
        <taxon>Papilionoideae</taxon>
        <taxon>50 kb inversion clade</taxon>
        <taxon>NPAAA clade</taxon>
        <taxon>indigoferoid/millettioid clade</taxon>
        <taxon>Phaseoleae</taxon>
        <taxon>Flemingia</taxon>
    </lineage>
</organism>
<protein>
    <recommendedName>
        <fullName evidence="4">Protein kinase domain-containing protein</fullName>
    </recommendedName>
</protein>